<evidence type="ECO:0000313" key="2">
    <source>
        <dbReference type="EMBL" id="AAM97917.1"/>
    </source>
</evidence>
<feature type="transmembrane region" description="Helical" evidence="1">
    <location>
        <begin position="153"/>
        <end position="178"/>
    </location>
</feature>
<keyword evidence="1" id="KW-0812">Transmembrane</keyword>
<reference evidence="2" key="1">
    <citation type="journal article" date="2002" name="Wei Sheng Wu Xue Bao">
        <title>Analysis on integration sites of transposon-insertion mutant by transposon rescue.</title>
        <authorList>
            <person name="Ruan H."/>
            <person name="Eikmanns B."/>
        </authorList>
    </citation>
    <scope>NUCLEOTIDE SEQUENCE</scope>
</reference>
<keyword evidence="1" id="KW-1133">Transmembrane helix</keyword>
<feature type="transmembrane region" description="Helical" evidence="1">
    <location>
        <begin position="97"/>
        <end position="116"/>
    </location>
</feature>
<gene>
    <name evidence="2" type="primary">amrG1</name>
</gene>
<name>Q8KRI1_CORGT</name>
<reference evidence="2" key="2">
    <citation type="journal article" date="2005" name="Sci. China, Ser. C, Life Sci.">
        <title>The amrG1 gene is involved in the activation of acetate in Corynebacterium glutamicum.</title>
        <authorList>
            <person name="Ruan H."/>
            <person name="Gerstmeir R."/>
            <person name="Schnicke S."/>
            <person name="Eikmanns B.J."/>
        </authorList>
    </citation>
    <scope>NUCLEOTIDE SEQUENCE</scope>
</reference>
<feature type="transmembrane region" description="Helical" evidence="1">
    <location>
        <begin position="123"/>
        <end position="141"/>
    </location>
</feature>
<organism evidence="2">
    <name type="scientific">Corynebacterium glutamicum</name>
    <name type="common">Brevibacterium saccharolyticum</name>
    <dbReference type="NCBI Taxonomy" id="1718"/>
    <lineage>
        <taxon>Bacteria</taxon>
        <taxon>Bacillati</taxon>
        <taxon>Actinomycetota</taxon>
        <taxon>Actinomycetes</taxon>
        <taxon>Mycobacteriales</taxon>
        <taxon>Corynebacteriaceae</taxon>
        <taxon>Corynebacterium</taxon>
    </lineage>
</organism>
<feature type="transmembrane region" description="Helical" evidence="1">
    <location>
        <begin position="53"/>
        <end position="77"/>
    </location>
</feature>
<accession>Q8KRI1</accession>
<evidence type="ECO:0000256" key="1">
    <source>
        <dbReference type="SAM" id="Phobius"/>
    </source>
</evidence>
<dbReference type="EMBL" id="AF532964">
    <property type="protein sequence ID" value="AAM97917.1"/>
    <property type="molecule type" value="Genomic_DNA"/>
</dbReference>
<dbReference type="AlphaFoldDB" id="Q8KRI1"/>
<protein>
    <submittedName>
        <fullName evidence="2">AmrG1 protein</fullName>
    </submittedName>
</protein>
<proteinExistence type="predicted"/>
<sequence length="243" mass="27026">MQARIEGRLGVDEKVGANEEMNNNVSDQKLSGKELAALEKQAAKTLELGDKKWYLIAGVVLFAIALVLPHIRGVMGWQVLTLSNVAEDAGITLGEYGFYWLGTIGVFLLSLGTVVFKRTWMAWISWIFSCVTLVFAVFAIWMRQTTTSTQVNFVNIGMMLAVIAAILAVWGLSSVILARSDRQMEIAEMRAENPDLDGVAATQRALLEQQQSNPEDNPLLVDDRRARIARRREREQDAQGEQA</sequence>
<keyword evidence="1" id="KW-0472">Membrane</keyword>